<keyword evidence="5" id="KW-0614">Plasmid</keyword>
<dbReference type="KEGG" id="ppd:Ppro_3820"/>
<organism evidence="5 6">
    <name type="scientific">Pelobacter propionicus (strain DSM 2379 / NBRC 103807 / OttBd1)</name>
    <dbReference type="NCBI Taxonomy" id="338966"/>
    <lineage>
        <taxon>Bacteria</taxon>
        <taxon>Pseudomonadati</taxon>
        <taxon>Thermodesulfobacteriota</taxon>
        <taxon>Desulfuromonadia</taxon>
        <taxon>Desulfuromonadales</taxon>
        <taxon>Desulfuromonadaceae</taxon>
        <taxon>Pelobacter</taxon>
    </lineage>
</organism>
<evidence type="ECO:0000256" key="3">
    <source>
        <dbReference type="SAM" id="MobiDB-lite"/>
    </source>
</evidence>
<evidence type="ECO:0000313" key="5">
    <source>
        <dbReference type="EMBL" id="ABL01408.1"/>
    </source>
</evidence>
<dbReference type="NCBIfam" id="TIGR00180">
    <property type="entry name" value="parB_part"/>
    <property type="match status" value="1"/>
</dbReference>
<evidence type="ECO:0000259" key="4">
    <source>
        <dbReference type="SMART" id="SM00470"/>
    </source>
</evidence>
<dbReference type="NCBIfam" id="TIGR03734">
    <property type="entry name" value="PRTRC_parB"/>
    <property type="match status" value="1"/>
</dbReference>
<dbReference type="InterPro" id="IPR022396">
    <property type="entry name" value="PRTRC_ParB"/>
</dbReference>
<feature type="compositionally biased region" description="Low complexity" evidence="3">
    <location>
        <begin position="355"/>
        <end position="375"/>
    </location>
</feature>
<dbReference type="eggNOG" id="COG1475">
    <property type="taxonomic scope" value="Bacteria"/>
</dbReference>
<feature type="domain" description="ParB-like N-terminal" evidence="4">
    <location>
        <begin position="12"/>
        <end position="103"/>
    </location>
</feature>
<dbReference type="Pfam" id="PF02195">
    <property type="entry name" value="ParB_N"/>
    <property type="match status" value="1"/>
</dbReference>
<name>A0R7U3_PELPD</name>
<dbReference type="GO" id="GO:0005694">
    <property type="term" value="C:chromosome"/>
    <property type="evidence" value="ECO:0007669"/>
    <property type="project" value="TreeGrafter"/>
</dbReference>
<reference evidence="5 6" key="1">
    <citation type="submission" date="2006-10" db="EMBL/GenBank/DDBJ databases">
        <title>Complete sequence of plasmid pPRO1 of Pelobacter propionicus DSM 2379.</title>
        <authorList>
            <consortium name="US DOE Joint Genome Institute"/>
            <person name="Copeland A."/>
            <person name="Lucas S."/>
            <person name="Lapidus A."/>
            <person name="Barry K."/>
            <person name="Detter J.C."/>
            <person name="Glavina del Rio T."/>
            <person name="Hammon N."/>
            <person name="Israni S."/>
            <person name="Dalin E."/>
            <person name="Tice H."/>
            <person name="Pitluck S."/>
            <person name="Saunders E."/>
            <person name="Brettin T."/>
            <person name="Bruce D."/>
            <person name="Han C."/>
            <person name="Tapia R."/>
            <person name="Schmutz J."/>
            <person name="Larimer F."/>
            <person name="Land M."/>
            <person name="Hauser L."/>
            <person name="Kyrpides N."/>
            <person name="Kim E."/>
            <person name="Lovley D."/>
            <person name="Richardson P."/>
        </authorList>
    </citation>
    <scope>NUCLEOTIDE SEQUENCE [LARGE SCALE GENOMIC DNA]</scope>
    <source>
        <strain evidence="6">DSM 2379 / NBRC 103807 / OttBd1</strain>
        <plasmid evidence="6">Plasmid pPRO1</plasmid>
    </source>
</reference>
<dbReference type="GO" id="GO:0003677">
    <property type="term" value="F:DNA binding"/>
    <property type="evidence" value="ECO:0007669"/>
    <property type="project" value="InterPro"/>
</dbReference>
<proteinExistence type="inferred from homology"/>
<feature type="region of interest" description="Disordered" evidence="3">
    <location>
        <begin position="337"/>
        <end position="386"/>
    </location>
</feature>
<dbReference type="GO" id="GO:0007059">
    <property type="term" value="P:chromosome segregation"/>
    <property type="evidence" value="ECO:0007669"/>
    <property type="project" value="UniProtKB-KW"/>
</dbReference>
<dbReference type="EMBL" id="CP000483">
    <property type="protein sequence ID" value="ABL01408.1"/>
    <property type="molecule type" value="Genomic_DNA"/>
</dbReference>
<dbReference type="HOGENOM" id="CLU_035398_0_0_7"/>
<dbReference type="SUPFAM" id="SSF109709">
    <property type="entry name" value="KorB DNA-binding domain-like"/>
    <property type="match status" value="1"/>
</dbReference>
<dbReference type="Gene3D" id="3.90.1530.30">
    <property type="match status" value="1"/>
</dbReference>
<dbReference type="Pfam" id="PF17762">
    <property type="entry name" value="HTH_ParB"/>
    <property type="match status" value="1"/>
</dbReference>
<dbReference type="InterPro" id="IPR041468">
    <property type="entry name" value="HTH_ParB/Spo0J"/>
</dbReference>
<dbReference type="Gene3D" id="1.10.10.2830">
    <property type="match status" value="1"/>
</dbReference>
<dbReference type="InterPro" id="IPR050336">
    <property type="entry name" value="Chromosome_partition/occlusion"/>
</dbReference>
<dbReference type="SUPFAM" id="SSF110849">
    <property type="entry name" value="ParB/Sulfiredoxin"/>
    <property type="match status" value="1"/>
</dbReference>
<evidence type="ECO:0000313" key="6">
    <source>
        <dbReference type="Proteomes" id="UP000006732"/>
    </source>
</evidence>
<dbReference type="PANTHER" id="PTHR33375">
    <property type="entry name" value="CHROMOSOME-PARTITIONING PROTEIN PARB-RELATED"/>
    <property type="match status" value="1"/>
</dbReference>
<accession>A0R7U3</accession>
<dbReference type="Proteomes" id="UP000006732">
    <property type="component" value="Plasmid pPRO1"/>
</dbReference>
<evidence type="ECO:0000256" key="1">
    <source>
        <dbReference type="ARBA" id="ARBA00006295"/>
    </source>
</evidence>
<dbReference type="InterPro" id="IPR004437">
    <property type="entry name" value="ParB/RepB/Spo0J"/>
</dbReference>
<dbReference type="RefSeq" id="WP_011733927.1">
    <property type="nucleotide sequence ID" value="NC_008607.1"/>
</dbReference>
<dbReference type="AlphaFoldDB" id="A0R7U3"/>
<keyword evidence="2" id="KW-0159">Chromosome partition</keyword>
<keyword evidence="6" id="KW-1185">Reference proteome</keyword>
<protein>
    <submittedName>
        <fullName evidence="5">ParB family protein</fullName>
    </submittedName>
</protein>
<dbReference type="InterPro" id="IPR036086">
    <property type="entry name" value="ParB/Sulfiredoxin_sf"/>
</dbReference>
<gene>
    <name evidence="5" type="ordered locus">Ppro_3820</name>
</gene>
<comment type="similarity">
    <text evidence="1">Belongs to the ParB family.</text>
</comment>
<geneLocation type="plasmid" evidence="5 6">
    <name>pPRO1</name>
</geneLocation>
<evidence type="ECO:0000256" key="2">
    <source>
        <dbReference type="ARBA" id="ARBA00022829"/>
    </source>
</evidence>
<sequence length="564" mass="61324">MESAVTKSHDLAHIPLGAIVTGNNPRQFFCPTAMEELIASVRQKGVIQPICLNVLEGGKYQIIAGERRYRAALEVYGAEGTIPAIVTSVDSSEADSMALIENAIRENMSPTEEAVAAGKMLAKNNNNRDETAAELGWHVSKLNRRLALLNLVAEAMTALNERRIMLGHAELLAAVPQDKQTKALETITAMKMPVQQVKELLAKASTAFESAIFDTARCASCQYNSEQQSALFTEAIESGRCTNQSCYDTKTRVRIEEIRDEVSQEVQTVKVIEIGDTSTTVCLTKDGGLGVGAEQFDACLACSKFGATVSAIPGEEGKIERSVCFDSDCHRKMVAERVKSEKANQSSSKENEGQTTPVTETETAPASATSKAKGTGTQKKASDLSERVKEYRRKQVWEPAVKRELVSQQDKARAFVLDLLLSGDAGKPDHMILVKLFGKITGGDYPVSAKEEGYPEKPYGLDSDQQSKLFAAAGVSAVGAIAEKRLKKLLGFLETDLGKYWKINQDFLSLLTKSEIESVCKNVGIDAVIKDFAKVIGGKKEEAIKTILNAEFDFEGAVPSMLKY</sequence>
<dbReference type="InterPro" id="IPR003115">
    <property type="entry name" value="ParB_N"/>
</dbReference>
<dbReference type="PANTHER" id="PTHR33375:SF1">
    <property type="entry name" value="CHROMOSOME-PARTITIONING PROTEIN PARB-RELATED"/>
    <property type="match status" value="1"/>
</dbReference>
<dbReference type="SMART" id="SM00470">
    <property type="entry name" value="ParB"/>
    <property type="match status" value="1"/>
</dbReference>